<keyword evidence="8" id="KW-0539">Nucleus</keyword>
<dbReference type="PANTHER" id="PTHR43758">
    <property type="entry name" value="7,8-DIHYDRO-8-OXOGUANINE TRIPHOSPHATASE"/>
    <property type="match status" value="1"/>
</dbReference>
<dbReference type="EC" id="3.6.1.56" evidence="13"/>
<evidence type="ECO:0000256" key="2">
    <source>
        <dbReference type="ARBA" id="ARBA00004123"/>
    </source>
</evidence>
<dbReference type="GO" id="GO:0005737">
    <property type="term" value="C:cytoplasm"/>
    <property type="evidence" value="ECO:0007669"/>
    <property type="project" value="TreeGrafter"/>
</dbReference>
<feature type="domain" description="Nudix hydrolase" evidence="24">
    <location>
        <begin position="1"/>
        <end position="133"/>
    </location>
</feature>
<dbReference type="GO" id="GO:0008828">
    <property type="term" value="F:dATP diphosphatase activity"/>
    <property type="evidence" value="ECO:0007669"/>
    <property type="project" value="UniProtKB-EC"/>
</dbReference>
<dbReference type="GO" id="GO:0005634">
    <property type="term" value="C:nucleus"/>
    <property type="evidence" value="ECO:0007669"/>
    <property type="project" value="UniProtKB-SubCell"/>
</dbReference>
<dbReference type="InterPro" id="IPR015797">
    <property type="entry name" value="NUDIX_hydrolase-like_dom_sf"/>
</dbReference>
<evidence type="ECO:0000256" key="12">
    <source>
        <dbReference type="ARBA" id="ARBA00024596"/>
    </source>
</evidence>
<dbReference type="InterPro" id="IPR003563">
    <property type="entry name" value="8ODP"/>
</dbReference>
<keyword evidence="26" id="KW-1185">Reference proteome</keyword>
<keyword evidence="6" id="KW-0378">Hydrolase</keyword>
<keyword evidence="7" id="KW-0460">Magnesium</keyword>
<evidence type="ECO:0000256" key="4">
    <source>
        <dbReference type="ARBA" id="ARBA00011245"/>
    </source>
</evidence>
<evidence type="ECO:0000256" key="1">
    <source>
        <dbReference type="ARBA" id="ARBA00001946"/>
    </source>
</evidence>
<evidence type="ECO:0000256" key="20">
    <source>
        <dbReference type="ARBA" id="ARBA00048002"/>
    </source>
</evidence>
<dbReference type="AlphaFoldDB" id="A0A5E4PV84"/>
<dbReference type="PRINTS" id="PR01403">
    <property type="entry name" value="8OXTPHPHTASE"/>
</dbReference>
<comment type="subcellular location">
    <subcellularLocation>
        <location evidence="2">Nucleus</location>
    </subcellularLocation>
</comment>
<evidence type="ECO:0000256" key="7">
    <source>
        <dbReference type="ARBA" id="ARBA00022842"/>
    </source>
</evidence>
<comment type="function">
    <text evidence="23">Oxidized purine nucleoside triphosphate hydrolase which is a prominent sanitizer of the oxidized nucleotide pool. Catalyzes the hydrolysis of 2-oxo-dATP (2-hydroxy-dATP) into 2-oxo-dAMP. Also has a significant hydrolase activity toward 2-oxo-ATP, 8-oxo-dGTP and 8-oxo-dATP. Through the hydrolysis of oxidized purine nucleoside triphosphates, prevents their incorporation into DNA and the subsequent transversions A:T to C:G and G:C to T:A. Also catalyzes the hydrolysis of methylated purine nucleoside triphosphate preventing their integration into DNA. Through this antimutagenic activity protects cells from oxidative stress.</text>
</comment>
<proteinExistence type="inferred from homology"/>
<dbReference type="GO" id="GO:0042262">
    <property type="term" value="P:DNA protection"/>
    <property type="evidence" value="ECO:0007669"/>
    <property type="project" value="InterPro"/>
</dbReference>
<dbReference type="GO" id="GO:0046872">
    <property type="term" value="F:metal ion binding"/>
    <property type="evidence" value="ECO:0007669"/>
    <property type="project" value="UniProtKB-KW"/>
</dbReference>
<comment type="similarity">
    <text evidence="3">Belongs to the Nudix hydrolase family.</text>
</comment>
<dbReference type="Pfam" id="PF00293">
    <property type="entry name" value="NUDIX"/>
    <property type="match status" value="1"/>
</dbReference>
<evidence type="ECO:0000256" key="16">
    <source>
        <dbReference type="ARBA" id="ARBA00030634"/>
    </source>
</evidence>
<dbReference type="PROSITE" id="PS51462">
    <property type="entry name" value="NUDIX"/>
    <property type="match status" value="1"/>
</dbReference>
<reference evidence="25 26" key="1">
    <citation type="submission" date="2017-07" db="EMBL/GenBank/DDBJ databases">
        <authorList>
            <person name="Talla V."/>
            <person name="Backstrom N."/>
        </authorList>
    </citation>
    <scope>NUCLEOTIDE SEQUENCE [LARGE SCALE GENOMIC DNA]</scope>
</reference>
<organism evidence="25 26">
    <name type="scientific">Leptidea sinapis</name>
    <dbReference type="NCBI Taxonomy" id="189913"/>
    <lineage>
        <taxon>Eukaryota</taxon>
        <taxon>Metazoa</taxon>
        <taxon>Ecdysozoa</taxon>
        <taxon>Arthropoda</taxon>
        <taxon>Hexapoda</taxon>
        <taxon>Insecta</taxon>
        <taxon>Pterygota</taxon>
        <taxon>Neoptera</taxon>
        <taxon>Endopterygota</taxon>
        <taxon>Lepidoptera</taxon>
        <taxon>Glossata</taxon>
        <taxon>Ditrysia</taxon>
        <taxon>Papilionoidea</taxon>
        <taxon>Pieridae</taxon>
        <taxon>Dismorphiinae</taxon>
        <taxon>Leptidea</taxon>
    </lineage>
</organism>
<evidence type="ECO:0000256" key="15">
    <source>
        <dbReference type="ARBA" id="ARBA00029673"/>
    </source>
</evidence>
<dbReference type="CDD" id="cd03427">
    <property type="entry name" value="NUDIX_MTH1_Nudt1"/>
    <property type="match status" value="1"/>
</dbReference>
<comment type="catalytic activity">
    <reaction evidence="20">
        <text>N(6)-methyl-ATP + H2O = N(6)-methyl-AMP + diphosphate + H(+)</text>
        <dbReference type="Rhea" id="RHEA:67608"/>
        <dbReference type="ChEBI" id="CHEBI:15377"/>
        <dbReference type="ChEBI" id="CHEBI:15378"/>
        <dbReference type="ChEBI" id="CHEBI:33019"/>
        <dbReference type="ChEBI" id="CHEBI:144842"/>
        <dbReference type="ChEBI" id="CHEBI:172873"/>
    </reaction>
    <physiologicalReaction direction="left-to-right" evidence="20">
        <dbReference type="Rhea" id="RHEA:67609"/>
    </physiologicalReaction>
</comment>
<evidence type="ECO:0000256" key="8">
    <source>
        <dbReference type="ARBA" id="ARBA00023242"/>
    </source>
</evidence>
<comment type="catalytic activity">
    <reaction evidence="9">
        <text>8-oxo-dATP + H2O = 8-oxo-dAMP + diphosphate + H(+)</text>
        <dbReference type="Rhea" id="RHEA:65396"/>
        <dbReference type="ChEBI" id="CHEBI:15377"/>
        <dbReference type="ChEBI" id="CHEBI:15378"/>
        <dbReference type="ChEBI" id="CHEBI:33019"/>
        <dbReference type="ChEBI" id="CHEBI:71361"/>
        <dbReference type="ChEBI" id="CHEBI:172871"/>
    </reaction>
    <physiologicalReaction direction="left-to-right" evidence="9">
        <dbReference type="Rhea" id="RHEA:65397"/>
    </physiologicalReaction>
</comment>
<dbReference type="InterPro" id="IPR020084">
    <property type="entry name" value="NUDIX_hydrolase_CS"/>
</dbReference>
<evidence type="ECO:0000256" key="10">
    <source>
        <dbReference type="ARBA" id="ARBA00024459"/>
    </source>
</evidence>
<dbReference type="GO" id="GO:0008413">
    <property type="term" value="F:8-oxo-7,8-dihydroguanosine triphosphate pyrophosphatase activity"/>
    <property type="evidence" value="ECO:0007669"/>
    <property type="project" value="InterPro"/>
</dbReference>
<evidence type="ECO:0000313" key="26">
    <source>
        <dbReference type="Proteomes" id="UP000324832"/>
    </source>
</evidence>
<gene>
    <name evidence="25" type="ORF">LSINAPIS_LOCUS2100</name>
</gene>
<evidence type="ECO:0000256" key="18">
    <source>
        <dbReference type="ARBA" id="ARBA00031927"/>
    </source>
</evidence>
<evidence type="ECO:0000256" key="11">
    <source>
        <dbReference type="ARBA" id="ARBA00024486"/>
    </source>
</evidence>
<dbReference type="EMBL" id="FZQP02000400">
    <property type="protein sequence ID" value="VVC88828.1"/>
    <property type="molecule type" value="Genomic_DNA"/>
</dbReference>
<protein>
    <recommendedName>
        <fullName evidence="14">Oxidized purine nucleoside triphosphate hydrolase</fullName>
        <ecNumber evidence="13">3.6.1.56</ecNumber>
    </recommendedName>
    <alternativeName>
        <fullName evidence="18">2-hydroxy-dATP diphosphatase</fullName>
    </alternativeName>
    <alternativeName>
        <fullName evidence="17">7,8-dihydro-8-oxoguanine triphosphatase</fullName>
    </alternativeName>
    <alternativeName>
        <fullName evidence="16">8-oxo-dGTPase</fullName>
    </alternativeName>
    <alternativeName>
        <fullName evidence="19">Methylated purine nucleoside triphosphate hydrolase</fullName>
    </alternativeName>
    <alternativeName>
        <fullName evidence="15">Nucleoside diphosphate-linked moiety X motif 1</fullName>
    </alternativeName>
</protein>
<name>A0A5E4PV84_9NEOP</name>
<evidence type="ECO:0000259" key="24">
    <source>
        <dbReference type="PROSITE" id="PS51462"/>
    </source>
</evidence>
<sequence length="167" mass="19817">MVLRKVYTLVFVRKENQILLGYKKRGFGMNKWNGFGGKVEPNESILDAAIRELNEECGLTVETTDLKNLAHLEFTFTGEPVMMDCRVFSTNIFNGTPIETEEMLPRWFQIDQLPFDNMWPDDRIWFPYMFKNKLFYGKFNFNGVDTILNYKIRELESMEEYYNEKGD</sequence>
<dbReference type="PANTHER" id="PTHR43758:SF2">
    <property type="entry name" value="OXIDIZED PURINE NUCLEOSIDE TRIPHOSPHATE HYDROLASE"/>
    <property type="match status" value="1"/>
</dbReference>
<evidence type="ECO:0000256" key="19">
    <source>
        <dbReference type="ARBA" id="ARBA00032071"/>
    </source>
</evidence>
<dbReference type="InterPro" id="IPR000086">
    <property type="entry name" value="NUDIX_hydrolase_dom"/>
</dbReference>
<comment type="catalytic activity">
    <reaction evidence="12">
        <text>2-oxo-ATP + H2O = 2-oxo-AMP + diphosphate + H(+)</text>
        <dbReference type="Rhea" id="RHEA:67392"/>
        <dbReference type="ChEBI" id="CHEBI:15377"/>
        <dbReference type="ChEBI" id="CHEBI:15378"/>
        <dbReference type="ChEBI" id="CHEBI:33019"/>
        <dbReference type="ChEBI" id="CHEBI:71395"/>
        <dbReference type="ChEBI" id="CHEBI:172878"/>
    </reaction>
    <physiologicalReaction direction="left-to-right" evidence="12">
        <dbReference type="Rhea" id="RHEA:67393"/>
    </physiologicalReaction>
</comment>
<comment type="catalytic activity">
    <reaction evidence="21">
        <text>O(6)-methyl-dGTP + H2O = O(6)-methyl-dGMP + diphosphate + H(+)</text>
        <dbReference type="Rhea" id="RHEA:67600"/>
        <dbReference type="ChEBI" id="CHEBI:15377"/>
        <dbReference type="ChEBI" id="CHEBI:15378"/>
        <dbReference type="ChEBI" id="CHEBI:33019"/>
        <dbReference type="ChEBI" id="CHEBI:169974"/>
        <dbReference type="ChEBI" id="CHEBI:169975"/>
    </reaction>
    <physiologicalReaction direction="left-to-right" evidence="21">
        <dbReference type="Rhea" id="RHEA:67601"/>
    </physiologicalReaction>
</comment>
<evidence type="ECO:0000256" key="13">
    <source>
        <dbReference type="ARBA" id="ARBA00026103"/>
    </source>
</evidence>
<comment type="subunit">
    <text evidence="4">Monomer.</text>
</comment>
<evidence type="ECO:0000256" key="23">
    <source>
        <dbReference type="ARBA" id="ARBA00053094"/>
    </source>
</evidence>
<evidence type="ECO:0000256" key="17">
    <source>
        <dbReference type="ARBA" id="ARBA00030682"/>
    </source>
</evidence>
<keyword evidence="5" id="KW-0479">Metal-binding</keyword>
<dbReference type="Proteomes" id="UP000324832">
    <property type="component" value="Unassembled WGS sequence"/>
</dbReference>
<comment type="cofactor">
    <cofactor evidence="1">
        <name>Mg(2+)</name>
        <dbReference type="ChEBI" id="CHEBI:18420"/>
    </cofactor>
</comment>
<comment type="catalytic activity">
    <reaction evidence="22">
        <text>N(6)-methyl-dATP + H2O = N(6)-methyl-dAMP + diphosphate + H(+)</text>
        <dbReference type="Rhea" id="RHEA:67604"/>
        <dbReference type="ChEBI" id="CHEBI:15377"/>
        <dbReference type="ChEBI" id="CHEBI:15378"/>
        <dbReference type="ChEBI" id="CHEBI:33019"/>
        <dbReference type="ChEBI" id="CHEBI:169976"/>
        <dbReference type="ChEBI" id="CHEBI:172872"/>
    </reaction>
    <physiologicalReaction direction="left-to-right" evidence="22">
        <dbReference type="Rhea" id="RHEA:67605"/>
    </physiologicalReaction>
</comment>
<dbReference type="Gene3D" id="3.90.79.10">
    <property type="entry name" value="Nucleoside Triphosphate Pyrophosphohydrolase"/>
    <property type="match status" value="1"/>
</dbReference>
<evidence type="ECO:0000256" key="3">
    <source>
        <dbReference type="ARBA" id="ARBA00005582"/>
    </source>
</evidence>
<evidence type="ECO:0000256" key="9">
    <source>
        <dbReference type="ARBA" id="ARBA00024448"/>
    </source>
</evidence>
<evidence type="ECO:0000256" key="21">
    <source>
        <dbReference type="ARBA" id="ARBA00048894"/>
    </source>
</evidence>
<dbReference type="SUPFAM" id="SSF55811">
    <property type="entry name" value="Nudix"/>
    <property type="match status" value="1"/>
</dbReference>
<evidence type="ECO:0000256" key="5">
    <source>
        <dbReference type="ARBA" id="ARBA00022723"/>
    </source>
</evidence>
<comment type="catalytic activity">
    <reaction evidence="10">
        <text>2-oxo-dATP + H2O = 2-oxo-dAMP + diphosphate + H(+)</text>
        <dbReference type="Rhea" id="RHEA:31583"/>
        <dbReference type="ChEBI" id="CHEBI:15377"/>
        <dbReference type="ChEBI" id="CHEBI:15378"/>
        <dbReference type="ChEBI" id="CHEBI:33019"/>
        <dbReference type="ChEBI" id="CHEBI:63212"/>
        <dbReference type="ChEBI" id="CHEBI:77897"/>
        <dbReference type="EC" id="3.6.1.56"/>
    </reaction>
    <physiologicalReaction direction="left-to-right" evidence="10">
        <dbReference type="Rhea" id="RHEA:31584"/>
    </physiologicalReaction>
</comment>
<evidence type="ECO:0000256" key="14">
    <source>
        <dbReference type="ARBA" id="ARBA00026218"/>
    </source>
</evidence>
<dbReference type="PROSITE" id="PS00893">
    <property type="entry name" value="NUDIX_BOX"/>
    <property type="match status" value="1"/>
</dbReference>
<accession>A0A5E4PV84</accession>
<evidence type="ECO:0000256" key="6">
    <source>
        <dbReference type="ARBA" id="ARBA00022801"/>
    </source>
</evidence>
<evidence type="ECO:0000313" key="25">
    <source>
        <dbReference type="EMBL" id="VVC88828.1"/>
    </source>
</evidence>
<evidence type="ECO:0000256" key="22">
    <source>
        <dbReference type="ARBA" id="ARBA00049032"/>
    </source>
</evidence>
<comment type="catalytic activity">
    <reaction evidence="11">
        <text>8-oxo-dGTP + H2O = 8-oxo-dGMP + diphosphate + H(+)</text>
        <dbReference type="Rhea" id="RHEA:31575"/>
        <dbReference type="ChEBI" id="CHEBI:15377"/>
        <dbReference type="ChEBI" id="CHEBI:15378"/>
        <dbReference type="ChEBI" id="CHEBI:33019"/>
        <dbReference type="ChEBI" id="CHEBI:63224"/>
        <dbReference type="ChEBI" id="CHEBI:77896"/>
    </reaction>
    <physiologicalReaction direction="left-to-right" evidence="11">
        <dbReference type="Rhea" id="RHEA:31576"/>
    </physiologicalReaction>
</comment>